<evidence type="ECO:0000256" key="7">
    <source>
        <dbReference type="RuleBase" id="RU000682"/>
    </source>
</evidence>
<name>F1L0Y0_ASCSU</name>
<evidence type="ECO:0000256" key="3">
    <source>
        <dbReference type="ARBA" id="ARBA00023125"/>
    </source>
</evidence>
<comment type="subcellular location">
    <subcellularLocation>
        <location evidence="1 6 7">Nucleus</location>
    </subcellularLocation>
</comment>
<keyword evidence="2" id="KW-0217">Developmental protein</keyword>
<keyword evidence="3 6" id="KW-0238">DNA-binding</keyword>
<evidence type="ECO:0000256" key="4">
    <source>
        <dbReference type="ARBA" id="ARBA00023155"/>
    </source>
</evidence>
<dbReference type="PANTHER" id="PTHR45793">
    <property type="entry name" value="HOMEOBOX PROTEIN"/>
    <property type="match status" value="1"/>
</dbReference>
<dbReference type="FunFam" id="1.10.10.60:FF:000679">
    <property type="entry name" value="Homeobox protein aristaless"/>
    <property type="match status" value="1"/>
</dbReference>
<keyword evidence="5 6" id="KW-0539">Nucleus</keyword>
<dbReference type="Pfam" id="PF00046">
    <property type="entry name" value="Homeodomain"/>
    <property type="match status" value="1"/>
</dbReference>
<reference evidence="10" key="1">
    <citation type="journal article" date="2011" name="Genome Res.">
        <title>Deep small RNA sequencing from the nematode Ascaris reveals conservation, functional diversification, and novel developmental profiles.</title>
        <authorList>
            <person name="Wang J."/>
            <person name="Czech B."/>
            <person name="Crunk A."/>
            <person name="Wallace A."/>
            <person name="Mitreva M."/>
            <person name="Hannon G.J."/>
            <person name="Davis R.E."/>
        </authorList>
    </citation>
    <scope>NUCLEOTIDE SEQUENCE</scope>
</reference>
<dbReference type="SUPFAM" id="SSF46689">
    <property type="entry name" value="Homeodomain-like"/>
    <property type="match status" value="1"/>
</dbReference>
<organism evidence="10">
    <name type="scientific">Ascaris suum</name>
    <name type="common">Pig roundworm</name>
    <name type="synonym">Ascaris lumbricoides</name>
    <dbReference type="NCBI Taxonomy" id="6253"/>
    <lineage>
        <taxon>Eukaryota</taxon>
        <taxon>Metazoa</taxon>
        <taxon>Ecdysozoa</taxon>
        <taxon>Nematoda</taxon>
        <taxon>Chromadorea</taxon>
        <taxon>Rhabditida</taxon>
        <taxon>Spirurina</taxon>
        <taxon>Ascaridomorpha</taxon>
        <taxon>Ascaridoidea</taxon>
        <taxon>Ascarididae</taxon>
        <taxon>Ascaris</taxon>
    </lineage>
</organism>
<dbReference type="PROSITE" id="PS50071">
    <property type="entry name" value="HOMEOBOX_2"/>
    <property type="match status" value="1"/>
</dbReference>
<keyword evidence="4 6" id="KW-0371">Homeobox</keyword>
<feature type="DNA-binding region" description="Homeobox" evidence="6">
    <location>
        <begin position="46"/>
        <end position="105"/>
    </location>
</feature>
<dbReference type="Gene3D" id="1.10.10.60">
    <property type="entry name" value="Homeodomain-like"/>
    <property type="match status" value="1"/>
</dbReference>
<evidence type="ECO:0000313" key="10">
    <source>
        <dbReference type="EMBL" id="ADY43784.1"/>
    </source>
</evidence>
<feature type="region of interest" description="Disordered" evidence="8">
    <location>
        <begin position="101"/>
        <end position="192"/>
    </location>
</feature>
<dbReference type="InterPro" id="IPR001356">
    <property type="entry name" value="HD"/>
</dbReference>
<dbReference type="GO" id="GO:0005634">
    <property type="term" value="C:nucleus"/>
    <property type="evidence" value="ECO:0007669"/>
    <property type="project" value="UniProtKB-SubCell"/>
</dbReference>
<dbReference type="GO" id="GO:0000981">
    <property type="term" value="F:DNA-binding transcription factor activity, RNA polymerase II-specific"/>
    <property type="evidence" value="ECO:0007669"/>
    <property type="project" value="InterPro"/>
</dbReference>
<protein>
    <submittedName>
        <fullName evidence="10">Homeobox protein ceh-37</fullName>
    </submittedName>
</protein>
<dbReference type="CDD" id="cd00086">
    <property type="entry name" value="homeodomain"/>
    <property type="match status" value="1"/>
</dbReference>
<dbReference type="SMART" id="SM00389">
    <property type="entry name" value="HOX"/>
    <property type="match status" value="1"/>
</dbReference>
<feature type="region of interest" description="Disordered" evidence="8">
    <location>
        <begin position="29"/>
        <end position="48"/>
    </location>
</feature>
<evidence type="ECO:0000256" key="1">
    <source>
        <dbReference type="ARBA" id="ARBA00004123"/>
    </source>
</evidence>
<dbReference type="EMBL" id="JI169283">
    <property type="protein sequence ID" value="ADY43784.1"/>
    <property type="molecule type" value="mRNA"/>
</dbReference>
<evidence type="ECO:0000256" key="6">
    <source>
        <dbReference type="PROSITE-ProRule" id="PRU00108"/>
    </source>
</evidence>
<dbReference type="AlphaFoldDB" id="F1L0Y0"/>
<evidence type="ECO:0000256" key="5">
    <source>
        <dbReference type="ARBA" id="ARBA00023242"/>
    </source>
</evidence>
<dbReference type="GO" id="GO:0000978">
    <property type="term" value="F:RNA polymerase II cis-regulatory region sequence-specific DNA binding"/>
    <property type="evidence" value="ECO:0007669"/>
    <property type="project" value="TreeGrafter"/>
</dbReference>
<feature type="compositionally biased region" description="Polar residues" evidence="8">
    <location>
        <begin position="29"/>
        <end position="41"/>
    </location>
</feature>
<sequence length="223" mass="24813">MLEALYAPQFLYQTPQSFGYMSQLGGASSTPSSTFQCTSNGGVRKARRGRTTFTRGQLQMLEALYATTRYPDVFSRQKLADEISLNETRVQVWFKNRRAKSRLQEKQKAMRASAPPEETQNEDQPNVTLTKELKNESKKQPSSCSSVGQYSQESSPTDQKTIPESSISTPQASASCDLSFADGSWPTNIQNTPPPMQTLFCDATSGFGLQDENHFFVSQPFCS</sequence>
<accession>F1L0Y0</accession>
<evidence type="ECO:0000256" key="2">
    <source>
        <dbReference type="ARBA" id="ARBA00022473"/>
    </source>
</evidence>
<dbReference type="InterPro" id="IPR009057">
    <property type="entry name" value="Homeodomain-like_sf"/>
</dbReference>
<evidence type="ECO:0000256" key="8">
    <source>
        <dbReference type="SAM" id="MobiDB-lite"/>
    </source>
</evidence>
<dbReference type="InterPro" id="IPR017970">
    <property type="entry name" value="Homeobox_CS"/>
</dbReference>
<feature type="domain" description="Homeobox" evidence="9">
    <location>
        <begin position="44"/>
        <end position="104"/>
    </location>
</feature>
<proteinExistence type="evidence at transcript level"/>
<dbReference type="GO" id="GO:0030182">
    <property type="term" value="P:neuron differentiation"/>
    <property type="evidence" value="ECO:0007669"/>
    <property type="project" value="UniProtKB-ARBA"/>
</dbReference>
<feature type="compositionally biased region" description="Polar residues" evidence="8">
    <location>
        <begin position="140"/>
        <end position="176"/>
    </location>
</feature>
<dbReference type="PANTHER" id="PTHR45793:SF5">
    <property type="entry name" value="HOMEOTIC PROTEIN OCELLILESS"/>
    <property type="match status" value="1"/>
</dbReference>
<dbReference type="PROSITE" id="PS00027">
    <property type="entry name" value="HOMEOBOX_1"/>
    <property type="match status" value="1"/>
</dbReference>
<evidence type="ECO:0000259" key="9">
    <source>
        <dbReference type="PROSITE" id="PS50071"/>
    </source>
</evidence>